<comment type="caution">
    <text evidence="2">The sequence shown here is derived from an EMBL/GenBank/DDBJ whole genome shotgun (WGS) entry which is preliminary data.</text>
</comment>
<feature type="transmembrane region" description="Helical" evidence="1">
    <location>
        <begin position="91"/>
        <end position="110"/>
    </location>
</feature>
<sequence>MTSTPQERRALVAMSVGLALTVLMTLVPFLDGGTRLLADHVRTGYPSYGQAQVDAAVTTYQYLLAGVGVLGVAAWFWTMRAVRARRRWSRGAAVGAFALAVVVALTALLTPDTSGEAGLAPALGWAGLAPCVAGGIAVVLLWRAPRVSAGTRAA</sequence>
<dbReference type="Proteomes" id="UP001319870">
    <property type="component" value="Unassembled WGS sequence"/>
</dbReference>
<name>A0ABS7ZGP9_9MICO</name>
<keyword evidence="3" id="KW-1185">Reference proteome</keyword>
<evidence type="ECO:0000313" key="2">
    <source>
        <dbReference type="EMBL" id="MCA5894197.1"/>
    </source>
</evidence>
<dbReference type="EMBL" id="JAIXCQ010000008">
    <property type="protein sequence ID" value="MCA5894197.1"/>
    <property type="molecule type" value="Genomic_DNA"/>
</dbReference>
<feature type="transmembrane region" description="Helical" evidence="1">
    <location>
        <begin position="122"/>
        <end position="142"/>
    </location>
</feature>
<accession>A0ABS7ZGP9</accession>
<organism evidence="2 3">
    <name type="scientific">Isoptericola luteus</name>
    <dbReference type="NCBI Taxonomy" id="2879484"/>
    <lineage>
        <taxon>Bacteria</taxon>
        <taxon>Bacillati</taxon>
        <taxon>Actinomycetota</taxon>
        <taxon>Actinomycetes</taxon>
        <taxon>Micrococcales</taxon>
        <taxon>Promicromonosporaceae</taxon>
        <taxon>Isoptericola</taxon>
    </lineage>
</organism>
<feature type="transmembrane region" description="Helical" evidence="1">
    <location>
        <begin position="60"/>
        <end position="79"/>
    </location>
</feature>
<keyword evidence="1" id="KW-1133">Transmembrane helix</keyword>
<keyword evidence="1" id="KW-0472">Membrane</keyword>
<evidence type="ECO:0000313" key="3">
    <source>
        <dbReference type="Proteomes" id="UP001319870"/>
    </source>
</evidence>
<protein>
    <submittedName>
        <fullName evidence="2">Uncharacterized protein</fullName>
    </submittedName>
</protein>
<dbReference type="RefSeq" id="WP_225565961.1">
    <property type="nucleotide sequence ID" value="NZ_JAIXCQ010000008.1"/>
</dbReference>
<gene>
    <name evidence="2" type="ORF">LEP48_12685</name>
</gene>
<proteinExistence type="predicted"/>
<reference evidence="2 3" key="1">
    <citation type="submission" date="2021-09" db="EMBL/GenBank/DDBJ databases">
        <title>Isoptericola luteus sp. nov., a novel bacterium isolated from Harbin, the capital city of Heilongjiang province.</title>
        <authorList>
            <person name="Li J."/>
        </authorList>
    </citation>
    <scope>NUCLEOTIDE SEQUENCE [LARGE SCALE GENOMIC DNA]</scope>
    <source>
        <strain evidence="2 3">NEAU-Y5</strain>
    </source>
</reference>
<keyword evidence="1" id="KW-0812">Transmembrane</keyword>
<feature type="transmembrane region" description="Helical" evidence="1">
    <location>
        <begin position="12"/>
        <end position="30"/>
    </location>
</feature>
<evidence type="ECO:0000256" key="1">
    <source>
        <dbReference type="SAM" id="Phobius"/>
    </source>
</evidence>